<proteinExistence type="predicted"/>
<evidence type="ECO:0000256" key="5">
    <source>
        <dbReference type="SAM" id="Phobius"/>
    </source>
</evidence>
<evidence type="ECO:0000256" key="3">
    <source>
        <dbReference type="ARBA" id="ARBA00022989"/>
    </source>
</evidence>
<organism evidence="6 7">
    <name type="scientific">candidate division MSBL1 archaeon SCGC-AAA259D14</name>
    <dbReference type="NCBI Taxonomy" id="1698261"/>
    <lineage>
        <taxon>Archaea</taxon>
        <taxon>Methanobacteriati</taxon>
        <taxon>Methanobacteriota</taxon>
        <taxon>candidate division MSBL1</taxon>
    </lineage>
</organism>
<dbReference type="Proteomes" id="UP000070589">
    <property type="component" value="Unassembled WGS sequence"/>
</dbReference>
<gene>
    <name evidence="6" type="ORF">AKJ62_01755</name>
</gene>
<keyword evidence="4 5" id="KW-0472">Membrane</keyword>
<dbReference type="EMBL" id="LHXL01000013">
    <property type="protein sequence ID" value="KXA90116.1"/>
    <property type="molecule type" value="Genomic_DNA"/>
</dbReference>
<protein>
    <submittedName>
        <fullName evidence="6">Uncharacterized protein</fullName>
    </submittedName>
</protein>
<feature type="transmembrane region" description="Helical" evidence="5">
    <location>
        <begin position="135"/>
        <end position="155"/>
    </location>
</feature>
<feature type="transmembrane region" description="Helical" evidence="5">
    <location>
        <begin position="7"/>
        <end position="29"/>
    </location>
</feature>
<dbReference type="AlphaFoldDB" id="A0A133U7J3"/>
<accession>A0A133U7J3</accession>
<evidence type="ECO:0000313" key="6">
    <source>
        <dbReference type="EMBL" id="KXA90116.1"/>
    </source>
</evidence>
<dbReference type="Pfam" id="PF01956">
    <property type="entry name" value="EMC3_TMCO1"/>
    <property type="match status" value="1"/>
</dbReference>
<dbReference type="InterPro" id="IPR002809">
    <property type="entry name" value="EMC3/TMCO1"/>
</dbReference>
<reference evidence="6 7" key="1">
    <citation type="journal article" date="2016" name="Sci. Rep.">
        <title>Metabolic traits of an uncultured archaeal lineage -MSBL1- from brine pools of the Red Sea.</title>
        <authorList>
            <person name="Mwirichia R."/>
            <person name="Alam I."/>
            <person name="Rashid M."/>
            <person name="Vinu M."/>
            <person name="Ba-Alawi W."/>
            <person name="Anthony Kamau A."/>
            <person name="Kamanda Ngugi D."/>
            <person name="Goker M."/>
            <person name="Klenk H.P."/>
            <person name="Bajic V."/>
            <person name="Stingl U."/>
        </authorList>
    </citation>
    <scope>NUCLEOTIDE SEQUENCE [LARGE SCALE GENOMIC DNA]</scope>
    <source>
        <strain evidence="6">SCGC-AAA259D14</strain>
    </source>
</reference>
<evidence type="ECO:0000256" key="4">
    <source>
        <dbReference type="ARBA" id="ARBA00023136"/>
    </source>
</evidence>
<keyword evidence="2 5" id="KW-0812">Transmembrane</keyword>
<name>A0A133U7J3_9EURY</name>
<feature type="non-terminal residue" evidence="6">
    <location>
        <position position="245"/>
    </location>
</feature>
<keyword evidence="3 5" id="KW-1133">Transmembrane helix</keyword>
<keyword evidence="7" id="KW-1185">Reference proteome</keyword>
<sequence>MDRSRRLLIGSVIAIGIVLALFAVTWSGLGIQDDRDKDYKKISSNIDKSIQSLRLGKDPSSYLQTAFRSYSSLVEGENFENNSQPDKLDEEIKNSFSSLLGGGGGVKEADVQELDKKITLMAGELDASSPIAFKYSSLIILGFSISLALIANVLCQRLVDWKQVGKLKENISDWRKKFQQSRMKKGKKKKKLELEDKDYRKAQKEIWGISIKQAVFYLTFFVLFFGWFALVYGDWIVVWLPFDWS</sequence>
<dbReference type="GO" id="GO:0016020">
    <property type="term" value="C:membrane"/>
    <property type="evidence" value="ECO:0007669"/>
    <property type="project" value="UniProtKB-SubCell"/>
</dbReference>
<evidence type="ECO:0000256" key="1">
    <source>
        <dbReference type="ARBA" id="ARBA00004141"/>
    </source>
</evidence>
<comment type="caution">
    <text evidence="6">The sequence shown here is derived from an EMBL/GenBank/DDBJ whole genome shotgun (WGS) entry which is preliminary data.</text>
</comment>
<evidence type="ECO:0000256" key="2">
    <source>
        <dbReference type="ARBA" id="ARBA00022692"/>
    </source>
</evidence>
<comment type="subcellular location">
    <subcellularLocation>
        <location evidence="1">Membrane</location>
        <topology evidence="1">Multi-pass membrane protein</topology>
    </subcellularLocation>
</comment>
<evidence type="ECO:0000313" key="7">
    <source>
        <dbReference type="Proteomes" id="UP000070589"/>
    </source>
</evidence>
<feature type="transmembrane region" description="Helical" evidence="5">
    <location>
        <begin position="214"/>
        <end position="242"/>
    </location>
</feature>